<protein>
    <recommendedName>
        <fullName evidence="4">Methane oxygenase PmoA</fullName>
    </recommendedName>
</protein>
<comment type="caution">
    <text evidence="2">The sequence shown here is derived from an EMBL/GenBank/DDBJ whole genome shotgun (WGS) entry which is preliminary data.</text>
</comment>
<evidence type="ECO:0000313" key="3">
    <source>
        <dbReference type="Proteomes" id="UP000533269"/>
    </source>
</evidence>
<reference evidence="2 3" key="2">
    <citation type="submission" date="2020-08" db="EMBL/GenBank/DDBJ databases">
        <authorList>
            <person name="Partida-Martinez L."/>
            <person name="Huntemann M."/>
            <person name="Clum A."/>
            <person name="Wang J."/>
            <person name="Palaniappan K."/>
            <person name="Ritter S."/>
            <person name="Chen I.-M."/>
            <person name="Stamatis D."/>
            <person name="Reddy T."/>
            <person name="O'Malley R."/>
            <person name="Daum C."/>
            <person name="Shapiro N."/>
            <person name="Ivanova N."/>
            <person name="Kyrpides N."/>
            <person name="Woyke T."/>
        </authorList>
    </citation>
    <scope>NUCLEOTIDE SEQUENCE [LARGE SCALE GENOMIC DNA]</scope>
    <source>
        <strain evidence="2 3">AS2.23</strain>
    </source>
</reference>
<dbReference type="Pfam" id="PF14100">
    <property type="entry name" value="DUF6807"/>
    <property type="match status" value="1"/>
</dbReference>
<name>A0A7W4TI15_KINRA</name>
<dbReference type="EMBL" id="JACHVY010000001">
    <property type="protein sequence ID" value="MBB2899294.1"/>
    <property type="molecule type" value="Genomic_DNA"/>
</dbReference>
<evidence type="ECO:0000313" key="2">
    <source>
        <dbReference type="EMBL" id="MBB2899294.1"/>
    </source>
</evidence>
<reference evidence="2 3" key="1">
    <citation type="submission" date="2020-08" db="EMBL/GenBank/DDBJ databases">
        <title>The Agave Microbiome: Exploring the role of microbial communities in plant adaptations to desert environments.</title>
        <authorList>
            <person name="Partida-Martinez L.P."/>
        </authorList>
    </citation>
    <scope>NUCLEOTIDE SEQUENCE [LARGE SCALE GENOMIC DNA]</scope>
    <source>
        <strain evidence="2 3">AS2.23</strain>
    </source>
</reference>
<dbReference type="Proteomes" id="UP000533269">
    <property type="component" value="Unassembled WGS sequence"/>
</dbReference>
<evidence type="ECO:0000256" key="1">
    <source>
        <dbReference type="SAM" id="MobiDB-lite"/>
    </source>
</evidence>
<sequence>MNRAITFEQDGEDRGRLLGPHGQPLASYSWSPTANHPYFDDVRPLTHRGVLTTHAPHDHRWHHGLWWSWKFIDDVLFWEDHPDYGGNRAGLGRSVVETHRVTETHHGVRIEEQLTWRVDATGEVLLEEQRSIDATLDTGLQDGWALDWDQTWTACGDTRLSVTPWPATTWGGYAGLNYRAARAMVSGETVLAAGGRTGRDAVHGERAAWAAYGGAVDGAGTDEPDRPAGGTVALLQHPGDAGYPSPFYVFSAVSDFGFLATAPLMHEDRDLAGGERLRLRTRALVLPQPGDATDLEHAHAAYAASTGSGTPDPAPAPGARTARDTVPAPST</sequence>
<evidence type="ECO:0008006" key="4">
    <source>
        <dbReference type="Google" id="ProtNLM"/>
    </source>
</evidence>
<gene>
    <name evidence="2" type="ORF">FHR75_000082</name>
</gene>
<organism evidence="2 3">
    <name type="scientific">Kineococcus radiotolerans</name>
    <dbReference type="NCBI Taxonomy" id="131568"/>
    <lineage>
        <taxon>Bacteria</taxon>
        <taxon>Bacillati</taxon>
        <taxon>Actinomycetota</taxon>
        <taxon>Actinomycetes</taxon>
        <taxon>Kineosporiales</taxon>
        <taxon>Kineosporiaceae</taxon>
        <taxon>Kineococcus</taxon>
    </lineage>
</organism>
<proteinExistence type="predicted"/>
<accession>A0A7W4TI15</accession>
<dbReference type="RefSeq" id="WP_183389980.1">
    <property type="nucleotide sequence ID" value="NZ_JACHVY010000001.1"/>
</dbReference>
<dbReference type="InterPro" id="IPR029475">
    <property type="entry name" value="DUF6807"/>
</dbReference>
<dbReference type="AlphaFoldDB" id="A0A7W4TI15"/>
<feature type="region of interest" description="Disordered" evidence="1">
    <location>
        <begin position="302"/>
        <end position="331"/>
    </location>
</feature>